<evidence type="ECO:0000256" key="2">
    <source>
        <dbReference type="ARBA" id="ARBA00009194"/>
    </source>
</evidence>
<accession>A0ABY4NRT4</accession>
<dbReference type="EMBL" id="CP091196">
    <property type="protein sequence ID" value="UQS22779.1"/>
    <property type="molecule type" value="Genomic_DNA"/>
</dbReference>
<proteinExistence type="inferred from homology"/>
<evidence type="ECO:0000256" key="4">
    <source>
        <dbReference type="SAM" id="SignalP"/>
    </source>
</evidence>
<evidence type="ECO:0000256" key="3">
    <source>
        <dbReference type="ARBA" id="ARBA00022475"/>
    </source>
</evidence>
<dbReference type="InterPro" id="IPR029046">
    <property type="entry name" value="LolA/LolB/LppX"/>
</dbReference>
<keyword evidence="3" id="KW-1003">Cell membrane</keyword>
<comment type="similarity">
    <text evidence="2">Belongs to the LppX/LprAFG lipoprotein family.</text>
</comment>
<sequence length="231" mass="24698">MLRRRTAGVTLALVLALSSACSAAPEEPLPDGRALVDAAETSLNGIRSVRFDFSVSSTIPGLDIREVKGQASKDGGPHGTAIGQADVQASADRFELDYVLVGETLFLTDTKGQQRQVPVPADYNPMTLLDPERGLPRLMSDATALKTETKEDVLGVEAYRVTGELARDVISGVIPGIQADVDIKFWVTKAEPRNLVRVWIQVPPRQPNEGAIQLELALSDQNVPVGTTTGG</sequence>
<feature type="chain" id="PRO_5046446814" evidence="4">
    <location>
        <begin position="24"/>
        <end position="231"/>
    </location>
</feature>
<dbReference type="SUPFAM" id="SSF89392">
    <property type="entry name" value="Prokaryotic lipoproteins and lipoprotein localization factors"/>
    <property type="match status" value="1"/>
</dbReference>
<gene>
    <name evidence="5" type="ORF">L1857_08060</name>
</gene>
<keyword evidence="6" id="KW-1185">Reference proteome</keyword>
<organism evidence="5 6">
    <name type="scientific">Amycolatopsis thermalba</name>
    <dbReference type="NCBI Taxonomy" id="944492"/>
    <lineage>
        <taxon>Bacteria</taxon>
        <taxon>Bacillati</taxon>
        <taxon>Actinomycetota</taxon>
        <taxon>Actinomycetes</taxon>
        <taxon>Pseudonocardiales</taxon>
        <taxon>Pseudonocardiaceae</taxon>
        <taxon>Amycolatopsis</taxon>
    </lineage>
</organism>
<dbReference type="RefSeq" id="WP_094006745.1">
    <property type="nucleotide sequence ID" value="NZ_CP091196.1"/>
</dbReference>
<name>A0ABY4NRT4_9PSEU</name>
<evidence type="ECO:0000256" key="1">
    <source>
        <dbReference type="ARBA" id="ARBA00004196"/>
    </source>
</evidence>
<keyword evidence="3" id="KW-0472">Membrane</keyword>
<dbReference type="Pfam" id="PF07161">
    <property type="entry name" value="LppX_LprAFG"/>
    <property type="match status" value="1"/>
</dbReference>
<evidence type="ECO:0000313" key="6">
    <source>
        <dbReference type="Proteomes" id="UP000830158"/>
    </source>
</evidence>
<keyword evidence="4" id="KW-0732">Signal</keyword>
<protein>
    <submittedName>
        <fullName evidence="5">LppX_LprAFG lipoprotein</fullName>
    </submittedName>
</protein>
<evidence type="ECO:0000313" key="5">
    <source>
        <dbReference type="EMBL" id="UQS22779.1"/>
    </source>
</evidence>
<dbReference type="CDD" id="cd16334">
    <property type="entry name" value="LppX-like"/>
    <property type="match status" value="1"/>
</dbReference>
<dbReference type="Proteomes" id="UP000830158">
    <property type="component" value="Chromosome"/>
</dbReference>
<dbReference type="Gene3D" id="2.50.20.20">
    <property type="match status" value="1"/>
</dbReference>
<comment type="subcellular location">
    <subcellularLocation>
        <location evidence="1">Cell envelope</location>
    </subcellularLocation>
</comment>
<keyword evidence="5" id="KW-0449">Lipoprotein</keyword>
<reference evidence="5" key="1">
    <citation type="submission" date="2022-01" db="EMBL/GenBank/DDBJ databases">
        <title>PSI-footprinting approach for the identification of protein synthesis inhibitor producers.</title>
        <authorList>
            <person name="Handel F."/>
            <person name="Kulik A."/>
            <person name="Wex K.W."/>
            <person name="Berscheid A."/>
            <person name="Saur J.S."/>
            <person name="Winkler A."/>
            <person name="Wibberg D."/>
            <person name="Kalinowski J."/>
            <person name="Broetz-Oesterhelt H."/>
            <person name="Mast Y."/>
        </authorList>
    </citation>
    <scope>NUCLEOTIDE SEQUENCE</scope>
    <source>
        <strain evidence="5">KNN 49.3e</strain>
    </source>
</reference>
<dbReference type="PROSITE" id="PS51257">
    <property type="entry name" value="PROKAR_LIPOPROTEIN"/>
    <property type="match status" value="1"/>
</dbReference>
<feature type="signal peptide" evidence="4">
    <location>
        <begin position="1"/>
        <end position="23"/>
    </location>
</feature>
<dbReference type="InterPro" id="IPR009830">
    <property type="entry name" value="LppX/LprAFG"/>
</dbReference>